<dbReference type="InterPro" id="IPR025110">
    <property type="entry name" value="AMP-bd_C"/>
</dbReference>
<dbReference type="Gene3D" id="1.10.1200.10">
    <property type="entry name" value="ACP-like"/>
    <property type="match status" value="1"/>
</dbReference>
<dbReference type="SMART" id="SM00823">
    <property type="entry name" value="PKS_PP"/>
    <property type="match status" value="1"/>
</dbReference>
<dbReference type="InterPro" id="IPR020845">
    <property type="entry name" value="AMP-binding_CS"/>
</dbReference>
<evidence type="ECO:0000256" key="3">
    <source>
        <dbReference type="ARBA" id="ARBA00022450"/>
    </source>
</evidence>
<organism evidence="10 11">
    <name type="scientific">Brevibacillus thermoruber</name>
    <dbReference type="NCBI Taxonomy" id="33942"/>
    <lineage>
        <taxon>Bacteria</taxon>
        <taxon>Bacillati</taxon>
        <taxon>Bacillota</taxon>
        <taxon>Bacilli</taxon>
        <taxon>Bacillales</taxon>
        <taxon>Paenibacillaceae</taxon>
        <taxon>Brevibacillus</taxon>
    </lineage>
</organism>
<keyword evidence="7" id="KW-0045">Antibiotic biosynthesis</keyword>
<keyword evidence="6" id="KW-0677">Repeat</keyword>
<dbReference type="GO" id="GO:0043041">
    <property type="term" value="P:amino acid activation for nonribosomal peptide biosynthetic process"/>
    <property type="evidence" value="ECO:0007669"/>
    <property type="project" value="TreeGrafter"/>
</dbReference>
<evidence type="ECO:0000256" key="1">
    <source>
        <dbReference type="ARBA" id="ARBA00001957"/>
    </source>
</evidence>
<dbReference type="FunFam" id="3.30.559.10:FF:000012">
    <property type="entry name" value="Non-ribosomal peptide synthetase"/>
    <property type="match status" value="1"/>
</dbReference>
<reference evidence="10" key="1">
    <citation type="submission" date="2022-12" db="EMBL/GenBank/DDBJ databases">
        <title>Draft genome sequence of the thermophilic strain Brevibacillus thermoruber HT42, isolated from Los Humeros, Puebla, Mexico, with biotechnological potential.</title>
        <authorList>
            <person name="Lara Sanchez J."/>
            <person name="Solis Palacios R."/>
            <person name="Bustos Baena A.S."/>
            <person name="Ruz Baez A.E."/>
            <person name="Espinosa Luna G."/>
            <person name="Oliart Ros R.M."/>
        </authorList>
    </citation>
    <scope>NUCLEOTIDE SEQUENCE</scope>
    <source>
        <strain evidence="10">HT42</strain>
    </source>
</reference>
<dbReference type="Gene3D" id="3.30.559.10">
    <property type="entry name" value="Chloramphenicol acetyltransferase-like domain"/>
    <property type="match status" value="2"/>
</dbReference>
<dbReference type="InterPro" id="IPR000873">
    <property type="entry name" value="AMP-dep_synth/lig_dom"/>
</dbReference>
<dbReference type="CDD" id="cd19535">
    <property type="entry name" value="Cyc_NRPS"/>
    <property type="match status" value="1"/>
</dbReference>
<feature type="non-terminal residue" evidence="10">
    <location>
        <position position="1619"/>
    </location>
</feature>
<dbReference type="FunFam" id="1.10.1200.10:FF:000005">
    <property type="entry name" value="Nonribosomal peptide synthetase 1"/>
    <property type="match status" value="1"/>
</dbReference>
<dbReference type="SUPFAM" id="SSF47336">
    <property type="entry name" value="ACP-like"/>
    <property type="match status" value="1"/>
</dbReference>
<dbReference type="RefSeq" id="WP_271140847.1">
    <property type="nucleotide sequence ID" value="NZ_JAPYYP010000035.1"/>
</dbReference>
<dbReference type="PROSITE" id="PS00455">
    <property type="entry name" value="AMP_BINDING"/>
    <property type="match status" value="1"/>
</dbReference>
<dbReference type="Gene3D" id="2.30.38.10">
    <property type="entry name" value="Luciferase, Domain 3"/>
    <property type="match status" value="1"/>
</dbReference>
<dbReference type="CDD" id="cd05930">
    <property type="entry name" value="A_NRPS"/>
    <property type="match status" value="1"/>
</dbReference>
<dbReference type="InterPro" id="IPR045851">
    <property type="entry name" value="AMP-bd_C_sf"/>
</dbReference>
<dbReference type="PANTHER" id="PTHR45527:SF1">
    <property type="entry name" value="FATTY ACID SYNTHASE"/>
    <property type="match status" value="1"/>
</dbReference>
<dbReference type="Gene3D" id="3.40.50.12780">
    <property type="entry name" value="N-terminal domain of ligase-like"/>
    <property type="match status" value="1"/>
</dbReference>
<dbReference type="InterPro" id="IPR010071">
    <property type="entry name" value="AA_adenyl_dom"/>
</dbReference>
<comment type="cofactor">
    <cofactor evidence="1">
        <name>pantetheine 4'-phosphate</name>
        <dbReference type="ChEBI" id="CHEBI:47942"/>
    </cofactor>
</comment>
<dbReference type="Proteomes" id="UP001151071">
    <property type="component" value="Unassembled WGS sequence"/>
</dbReference>
<keyword evidence="8" id="KW-0511">Multifunctional enzyme</keyword>
<dbReference type="FunFam" id="3.30.559.30:FF:000006">
    <property type="entry name" value="Yersiniabactin polyketide/non-ribosomal peptide synthetase"/>
    <property type="match status" value="1"/>
</dbReference>
<dbReference type="GO" id="GO:0017000">
    <property type="term" value="P:antibiotic biosynthetic process"/>
    <property type="evidence" value="ECO:0007669"/>
    <property type="project" value="UniProtKB-KW"/>
</dbReference>
<dbReference type="FunFam" id="2.30.38.10:FF:000001">
    <property type="entry name" value="Non-ribosomal peptide synthetase PvdI"/>
    <property type="match status" value="1"/>
</dbReference>
<dbReference type="GO" id="GO:0044550">
    <property type="term" value="P:secondary metabolite biosynthetic process"/>
    <property type="evidence" value="ECO:0007669"/>
    <property type="project" value="UniProtKB-ARBA"/>
</dbReference>
<dbReference type="InterPro" id="IPR001242">
    <property type="entry name" value="Condensation_dom"/>
</dbReference>
<evidence type="ECO:0000256" key="4">
    <source>
        <dbReference type="ARBA" id="ARBA00022553"/>
    </source>
</evidence>
<dbReference type="FunFam" id="3.30.300.30:FF:000010">
    <property type="entry name" value="Enterobactin synthetase component F"/>
    <property type="match status" value="1"/>
</dbReference>
<dbReference type="InterPro" id="IPR009081">
    <property type="entry name" value="PP-bd_ACP"/>
</dbReference>
<keyword evidence="11" id="KW-1185">Reference proteome</keyword>
<dbReference type="CDD" id="cd19531">
    <property type="entry name" value="LCL_NRPS-like"/>
    <property type="match status" value="1"/>
</dbReference>
<evidence type="ECO:0000259" key="9">
    <source>
        <dbReference type="PROSITE" id="PS50075"/>
    </source>
</evidence>
<dbReference type="PROSITE" id="PS50075">
    <property type="entry name" value="CARRIER"/>
    <property type="match status" value="1"/>
</dbReference>
<dbReference type="FunFam" id="3.40.50.12780:FF:000012">
    <property type="entry name" value="Non-ribosomal peptide synthetase"/>
    <property type="match status" value="1"/>
</dbReference>
<sequence>MRDVSHRLEALSPEKKALLELLRKENRQSEHQNNVIQKRPNPNVYPLSYSQQRLWVMDQMEPGSPLYNIPSTLRLTGTLDVTALENALTVMLERHEVLRATFTNVDGKPFQTIQPSVPFELPIIDLNYLPTEIREARMAELVREESLRPFDLSTGPLMRGLLIRMGEDDNVLLLTTHHIITDAWSRAVFTKELVALYNAFEKGLPSPLPPVQLQYADYAHWQQELMNAGLMNKHIDYWKNKLRGACPLLELPTTRPRPPVLSYRGARLNLVIPQDEIEGLKELSRTEGVTLFMALLAAFQAFLYRYTEQEDIVVGTPISNRSRRELEGIIGFFVNTLVMRTNFSGEPTFRCTLRQFKETALEAYEHQDLPFEKLVEVLQPQRSSSYHPLFQVFFDMDNVPTDPIRLQNLTIRSLDVERGTSKFDLSLYAVEREDGLHLTFEYSTDLFDSSTIERMSKSFRILVRSMSELPDQPISLLPLLSQEEVQELFAISQGERKEIPGELLIHQLFEAQVAKTPDRTAVEFEGHRLTYRELDEEANRLAHAIQKHGVTAGTMVGISVERSLELVIGILAIWKAGGVYIPLDPNYPKERLAMMIEETQPVLLLTQSKVRSKRPPFEGKILDLDAVPKFYANEKGIAPICHSRADHLAYITFTSGSTGRPKGVMASHQGPVNYLTFIKEAYQLKPEDVVLQLASFSFDASIRDLIGPLTAGACVVLPREEDIFDFERLLNLIEEKRVTRLLGIVPTLLNNLTLTALNLKWKYEGLRMILLSGEVLNRTVVEQAQAVFPSTTLVNQYGPTECTMTSSYYPVLAFPPRAATVPIGRPIHNVDFYILNSQMQPVPFGVPGELYIGGRGVSPGYFKQPELTKKKFVQNPFSAEGDRLYRTGDIVRLTRDGIFEYLGRMDNQIKLRGIRVELGEIESMLCQHEAVQNAVVVLSEGSFRESQLVAYYLINGSEVPSPAELRQYLKEKLPEYMLPGVYVRVERFPLTPNGKIDRKALPSPELGLQIAEREYVAPRTELEKKVADIWGQVLQLERVSMNDNFFELGGHSLLAAQLIARIRKEFRVDLPLRSLFDTVNVAGMAEMIMALQEEARKRKAFTTVLPTISPNLEKRTEPFPLTDIQQAYWVGRNGFYELGNVSTHSYLELETVNLDIDRLNSALNKLIHRHDMLRSVLTSDGQQRILDKVPEYRISVLDLQRLDSETAEERLNGIREELSHQMLPLDKWPLFDIRATKLDKRRTMLHISTDSFAADAWSRWILALELFRLYDDPDLELPPLELSFRDYVLAEHEIRRTEYYERAKGYWMERLANLPPAPDLPLAASPEDLKRPRFIRHSARLEKDAWRSLCVRAARAGVTPSGLIAAAFATVLGRWSKNQRFTINLTQFNRLPIHHQVNEIVGDFTSSILLAVNLHHTCFEERARAVQQQLFSDLDHSLFSGVQVLREINRLQGGVGTRAAMPIVLTSMLVDRRTSEEGAFPSLWKENMNAGVSQTPQVYLDHAVSEREGALIFRWDVVEELFPEGMIQDMFDAYYNLLVRLATDDDAWKRALPELLPEAQRRQHGEINATDGLVTDNLLHTLFAEQVAQRPDQRAVVSSDRTLTYGELFRRTNQLARKL</sequence>
<dbReference type="Pfam" id="PF00668">
    <property type="entry name" value="Condensation"/>
    <property type="match status" value="2"/>
</dbReference>
<dbReference type="Gene3D" id="3.30.559.30">
    <property type="entry name" value="Nonribosomal peptide synthetase, condensation domain"/>
    <property type="match status" value="2"/>
</dbReference>
<gene>
    <name evidence="10" type="ORF">O3V59_19790</name>
</gene>
<dbReference type="GO" id="GO:0005737">
    <property type="term" value="C:cytoplasm"/>
    <property type="evidence" value="ECO:0007669"/>
    <property type="project" value="TreeGrafter"/>
</dbReference>
<dbReference type="FunFam" id="3.40.50.980:FF:000001">
    <property type="entry name" value="Non-ribosomal peptide synthetase"/>
    <property type="match status" value="1"/>
</dbReference>
<comment type="similarity">
    <text evidence="2">Belongs to the ATP-dependent AMP-binding enzyme family.</text>
</comment>
<dbReference type="PANTHER" id="PTHR45527">
    <property type="entry name" value="NONRIBOSOMAL PEPTIDE SYNTHETASE"/>
    <property type="match status" value="1"/>
</dbReference>
<protein>
    <submittedName>
        <fullName evidence="10">Amino acid adenylation domain-containing protein</fullName>
    </submittedName>
</protein>
<dbReference type="GO" id="GO:0016874">
    <property type="term" value="F:ligase activity"/>
    <property type="evidence" value="ECO:0007669"/>
    <property type="project" value="UniProtKB-KW"/>
</dbReference>
<evidence type="ECO:0000256" key="6">
    <source>
        <dbReference type="ARBA" id="ARBA00022737"/>
    </source>
</evidence>
<dbReference type="GO" id="GO:0008610">
    <property type="term" value="P:lipid biosynthetic process"/>
    <property type="evidence" value="ECO:0007669"/>
    <property type="project" value="UniProtKB-ARBA"/>
</dbReference>
<keyword evidence="3" id="KW-0596">Phosphopantetheine</keyword>
<evidence type="ECO:0000256" key="2">
    <source>
        <dbReference type="ARBA" id="ARBA00006432"/>
    </source>
</evidence>
<proteinExistence type="inferred from homology"/>
<dbReference type="GO" id="GO:0031177">
    <property type="term" value="F:phosphopantetheine binding"/>
    <property type="evidence" value="ECO:0007669"/>
    <property type="project" value="InterPro"/>
</dbReference>
<evidence type="ECO:0000313" key="11">
    <source>
        <dbReference type="Proteomes" id="UP001151071"/>
    </source>
</evidence>
<evidence type="ECO:0000256" key="7">
    <source>
        <dbReference type="ARBA" id="ARBA00023194"/>
    </source>
</evidence>
<dbReference type="PROSITE" id="PS00012">
    <property type="entry name" value="PHOSPHOPANTETHEINE"/>
    <property type="match status" value="1"/>
</dbReference>
<dbReference type="InterPro" id="IPR023213">
    <property type="entry name" value="CAT-like_dom_sf"/>
</dbReference>
<dbReference type="Gene3D" id="3.30.300.30">
    <property type="match status" value="1"/>
</dbReference>
<evidence type="ECO:0000256" key="8">
    <source>
        <dbReference type="ARBA" id="ARBA00023268"/>
    </source>
</evidence>
<dbReference type="SUPFAM" id="SSF56801">
    <property type="entry name" value="Acetyl-CoA synthetase-like"/>
    <property type="match status" value="2"/>
</dbReference>
<accession>A0A9X3Z5C6</accession>
<feature type="domain" description="Carrier" evidence="9">
    <location>
        <begin position="1017"/>
        <end position="1092"/>
    </location>
</feature>
<dbReference type="Pfam" id="PF00550">
    <property type="entry name" value="PP-binding"/>
    <property type="match status" value="1"/>
</dbReference>
<keyword evidence="4" id="KW-0597">Phosphoprotein</keyword>
<dbReference type="Pfam" id="PF00501">
    <property type="entry name" value="AMP-binding"/>
    <property type="match status" value="1"/>
</dbReference>
<keyword evidence="5" id="KW-0436">Ligase</keyword>
<dbReference type="InterPro" id="IPR057737">
    <property type="entry name" value="Condensation_MtbB-like"/>
</dbReference>
<evidence type="ECO:0000256" key="5">
    <source>
        <dbReference type="ARBA" id="ARBA00022598"/>
    </source>
</evidence>
<comment type="caution">
    <text evidence="10">The sequence shown here is derived from an EMBL/GenBank/DDBJ whole genome shotgun (WGS) entry which is preliminary data.</text>
</comment>
<dbReference type="InterPro" id="IPR036736">
    <property type="entry name" value="ACP-like_sf"/>
</dbReference>
<dbReference type="NCBIfam" id="TIGR01733">
    <property type="entry name" value="AA-adenyl-dom"/>
    <property type="match status" value="1"/>
</dbReference>
<dbReference type="FunFam" id="3.30.559.10:FF:000023">
    <property type="entry name" value="Non-ribosomal peptide synthetase"/>
    <property type="match status" value="1"/>
</dbReference>
<dbReference type="SUPFAM" id="SSF52777">
    <property type="entry name" value="CoA-dependent acyltransferases"/>
    <property type="match status" value="4"/>
</dbReference>
<evidence type="ECO:0000313" key="10">
    <source>
        <dbReference type="EMBL" id="MDA5110584.1"/>
    </source>
</evidence>
<dbReference type="EMBL" id="JAPYYP010000035">
    <property type="protein sequence ID" value="MDA5110584.1"/>
    <property type="molecule type" value="Genomic_DNA"/>
</dbReference>
<name>A0A9X3Z5C6_9BACL</name>
<dbReference type="InterPro" id="IPR020806">
    <property type="entry name" value="PKS_PP-bd"/>
</dbReference>
<dbReference type="Gene3D" id="3.40.50.980">
    <property type="match status" value="2"/>
</dbReference>
<dbReference type="InterPro" id="IPR006162">
    <property type="entry name" value="Ppantetheine_attach_site"/>
</dbReference>
<dbReference type="InterPro" id="IPR042099">
    <property type="entry name" value="ANL_N_sf"/>
</dbReference>
<dbReference type="Pfam" id="PF13193">
    <property type="entry name" value="AMP-binding_C"/>
    <property type="match status" value="1"/>
</dbReference>